<dbReference type="EMBL" id="BART01007332">
    <property type="protein sequence ID" value="GAG56359.1"/>
    <property type="molecule type" value="Genomic_DNA"/>
</dbReference>
<reference evidence="9" key="1">
    <citation type="journal article" date="2014" name="Front. Microbiol.">
        <title>High frequency of phylogenetically diverse reductive dehalogenase-homologous genes in deep subseafloor sedimentary metagenomes.</title>
        <authorList>
            <person name="Kawai M."/>
            <person name="Futagami T."/>
            <person name="Toyoda A."/>
            <person name="Takaki Y."/>
            <person name="Nishi S."/>
            <person name="Hori S."/>
            <person name="Arai W."/>
            <person name="Tsubouchi T."/>
            <person name="Morono Y."/>
            <person name="Uchiyama I."/>
            <person name="Ito T."/>
            <person name="Fujiyama A."/>
            <person name="Inagaki F."/>
            <person name="Takami H."/>
        </authorList>
    </citation>
    <scope>NUCLEOTIDE SEQUENCE</scope>
    <source>
        <strain evidence="9">Expedition CK06-06</strain>
    </source>
</reference>
<evidence type="ECO:0000256" key="3">
    <source>
        <dbReference type="ARBA" id="ARBA00022692"/>
    </source>
</evidence>
<feature type="non-terminal residue" evidence="9">
    <location>
        <position position="345"/>
    </location>
</feature>
<keyword evidence="4" id="KW-0677">Repeat</keyword>
<evidence type="ECO:0000256" key="1">
    <source>
        <dbReference type="ARBA" id="ARBA00004141"/>
    </source>
</evidence>
<keyword evidence="6 7" id="KW-0472">Membrane</keyword>
<proteinExistence type="predicted"/>
<feature type="transmembrane region" description="Helical" evidence="7">
    <location>
        <begin position="47"/>
        <end position="69"/>
    </location>
</feature>
<comment type="subcellular location">
    <subcellularLocation>
        <location evidence="1">Membrane</location>
        <topology evidence="1">Multi-pass membrane protein</topology>
    </subcellularLocation>
</comment>
<keyword evidence="3 7" id="KW-0812">Transmembrane</keyword>
<dbReference type="InterPro" id="IPR036721">
    <property type="entry name" value="RCK_C_sf"/>
</dbReference>
<evidence type="ECO:0000313" key="9">
    <source>
        <dbReference type="EMBL" id="GAG56359.1"/>
    </source>
</evidence>
<organism evidence="9">
    <name type="scientific">marine sediment metagenome</name>
    <dbReference type="NCBI Taxonomy" id="412755"/>
    <lineage>
        <taxon>unclassified sequences</taxon>
        <taxon>metagenomes</taxon>
        <taxon>ecological metagenomes</taxon>
    </lineage>
</organism>
<feature type="domain" description="Citrate transporter-like" evidence="8">
    <location>
        <begin position="14"/>
        <end position="201"/>
    </location>
</feature>
<evidence type="ECO:0000259" key="8">
    <source>
        <dbReference type="Pfam" id="PF03600"/>
    </source>
</evidence>
<evidence type="ECO:0000256" key="2">
    <source>
        <dbReference type="ARBA" id="ARBA00022448"/>
    </source>
</evidence>
<sequence length="345" mass="37650">MAIWLVTAILLVAMLLLITERLPVDLTSIGIMVALILTGILTPKEAIAGFASPAVITVGSMFLISKGMIRTGAVGFISQKVLQYSRGGPTLTILLILIIVGTASAFINNTPVVVLFIPIILSLSCELNFSPSKFLIPVSYASILAGTCTLIGTSTNIIISDLSAKHGLGSLGMFELSPLGVPIALLGIFFLIFASPKLMPGLHNPVCELKDDEHRRYLAELHVPRKSPIIGENPDSYFTEKYANMEVLELIRYSHVFYPDRDPVKIAPDDLLLVKGSANDLVEILHEEVVELPLTEEGINFGDKQKESLIVELIIPPQSSLLGERLVSTRLRRDPDIHIIAIKRR</sequence>
<feature type="transmembrane region" description="Helical" evidence="7">
    <location>
        <begin position="90"/>
        <end position="107"/>
    </location>
</feature>
<dbReference type="PANTHER" id="PTHR43652:SF2">
    <property type="entry name" value="BASIC AMINO ACID ANTIPORTER YFCC-RELATED"/>
    <property type="match status" value="1"/>
</dbReference>
<accession>X0YJS9</accession>
<comment type="caution">
    <text evidence="9">The sequence shown here is derived from an EMBL/GenBank/DDBJ whole genome shotgun (WGS) entry which is preliminary data.</text>
</comment>
<feature type="transmembrane region" description="Helical" evidence="7">
    <location>
        <begin position="171"/>
        <end position="194"/>
    </location>
</feature>
<dbReference type="Pfam" id="PF03600">
    <property type="entry name" value="CitMHS"/>
    <property type="match status" value="1"/>
</dbReference>
<feature type="transmembrane region" description="Helical" evidence="7">
    <location>
        <begin position="141"/>
        <end position="159"/>
    </location>
</feature>
<evidence type="ECO:0000256" key="5">
    <source>
        <dbReference type="ARBA" id="ARBA00022989"/>
    </source>
</evidence>
<dbReference type="AlphaFoldDB" id="X0YJS9"/>
<name>X0YJS9_9ZZZZ</name>
<dbReference type="GO" id="GO:0055085">
    <property type="term" value="P:transmembrane transport"/>
    <property type="evidence" value="ECO:0007669"/>
    <property type="project" value="InterPro"/>
</dbReference>
<dbReference type="GO" id="GO:0006813">
    <property type="term" value="P:potassium ion transport"/>
    <property type="evidence" value="ECO:0007669"/>
    <property type="project" value="InterPro"/>
</dbReference>
<dbReference type="InterPro" id="IPR004680">
    <property type="entry name" value="Cit_transptr-like_dom"/>
</dbReference>
<dbReference type="PANTHER" id="PTHR43652">
    <property type="entry name" value="BASIC AMINO ACID ANTIPORTER YFCC-RELATED"/>
    <property type="match status" value="1"/>
</dbReference>
<keyword evidence="5 7" id="KW-1133">Transmembrane helix</keyword>
<protein>
    <recommendedName>
        <fullName evidence="8">Citrate transporter-like domain-containing protein</fullName>
    </recommendedName>
</protein>
<gene>
    <name evidence="9" type="ORF">S01H4_16708</name>
</gene>
<dbReference type="GO" id="GO:0005886">
    <property type="term" value="C:plasma membrane"/>
    <property type="evidence" value="ECO:0007669"/>
    <property type="project" value="TreeGrafter"/>
</dbReference>
<dbReference type="InterPro" id="IPR051679">
    <property type="entry name" value="DASS-Related_Transporters"/>
</dbReference>
<evidence type="ECO:0000256" key="6">
    <source>
        <dbReference type="ARBA" id="ARBA00023136"/>
    </source>
</evidence>
<evidence type="ECO:0000256" key="7">
    <source>
        <dbReference type="SAM" id="Phobius"/>
    </source>
</evidence>
<keyword evidence="2" id="KW-0813">Transport</keyword>
<dbReference type="SUPFAM" id="SSF116726">
    <property type="entry name" value="TrkA C-terminal domain-like"/>
    <property type="match status" value="2"/>
</dbReference>
<evidence type="ECO:0000256" key="4">
    <source>
        <dbReference type="ARBA" id="ARBA00022737"/>
    </source>
</evidence>